<reference evidence="2" key="1">
    <citation type="journal article" date="2005" name="J. Invertebr. Pathol.">
        <title>Molecular characterization of Agrotis segetum nucleopolyhedrovirus from Poland.</title>
        <authorList>
            <person name="Jakubowska A."/>
            <person name="van Oers M.M."/>
            <person name="Ziemnicka J."/>
            <person name="Lipa J.J."/>
            <person name="Vlak J.M."/>
        </authorList>
    </citation>
    <scope>NUCLEOTIDE SEQUENCE [LARGE SCALE GENOMIC DNA]</scope>
</reference>
<evidence type="ECO:0000313" key="2">
    <source>
        <dbReference type="Proteomes" id="UP000204644"/>
    </source>
</evidence>
<proteinExistence type="predicted"/>
<keyword evidence="2" id="KW-1185">Reference proteome</keyword>
<organismHost>
    <name type="scientific">Lepidoptera</name>
    <name type="common">moths &amp; butterflies</name>
    <dbReference type="NCBI Taxonomy" id="7088"/>
</organismHost>
<name>Q287M4_NPVAS</name>
<accession>Q287M4</accession>
<dbReference type="Proteomes" id="UP000204644">
    <property type="component" value="Segment"/>
</dbReference>
<protein>
    <submittedName>
        <fullName evidence="1">ORF-48</fullName>
    </submittedName>
</protein>
<dbReference type="KEGG" id="vg:3974312"/>
<organism evidence="1 2">
    <name type="scientific">Agrotis segetum nuclear polyhedrosis virus</name>
    <name type="common">AsNPV</name>
    <dbReference type="NCBI Taxonomy" id="1962501"/>
    <lineage>
        <taxon>Viruses</taxon>
        <taxon>Viruses incertae sedis</taxon>
        <taxon>Naldaviricetes</taxon>
        <taxon>Lefavirales</taxon>
        <taxon>Baculoviridae</taxon>
        <taxon>Alphabaculovirus</taxon>
        <taxon>Alphabaculovirus agsegetum</taxon>
    </lineage>
</organism>
<dbReference type="OrthoDB" id="13511at10239"/>
<dbReference type="GeneID" id="3974312"/>
<evidence type="ECO:0000313" key="1">
    <source>
        <dbReference type="EMBL" id="AAZ38214.1"/>
    </source>
</evidence>
<sequence>MSDVAELEVNAHTKYEVDNLLQRHKCELCVRKGDMIKCDVSAYWTLMTDERLYPELIPLLYYLLTNTTICYYTYRHLTSDHNPTCNQSGCVASGCRLIKFKRILLLEYMQQILQSQPNVTAMQKIIDCDDPATGAVVKLKLPIKFSGESDSKAYVECVQMLLRHNYRVEFEFIYLNAIAKVNGFKIDQLLAVLMDHNRLQWLQRYDFFVLYKLHGLDIEPLLAEARLYGANHLFHFAESPSRTLFLLTDVKSRELVELLEKWWSKPHSNLKSFYKQNLKLNRSITKPLYMSSLENVYDRLAAQAVNDGEYEIVAKYRQHYIAKTQNKTNPPAVKITLPSQLDKASSKHRLKVCLVHLVNIVSRGEIILSWTSCGFDASEIDYFYDKSKSHDEIVKLCAHECVDVSACHSISEWWKRIRNKH</sequence>
<reference evidence="1 2" key="2">
    <citation type="journal article" date="2006" name="J. Gen. Virol.">
        <title>Genome sequence of an enhancin gene-rich nucleopolyhedrovirus (NPV) from Agrotis segetum: collinearity with Spodoptera exigua multiple NPV.</title>
        <authorList>
            <person name="Jakubowska A.K."/>
            <person name="Peters S.A."/>
            <person name="Ziemnicka J."/>
            <person name="Vlak J.M."/>
            <person name="van Oers M.M."/>
        </authorList>
    </citation>
    <scope>NUCLEOTIDE SEQUENCE [LARGE SCALE GENOMIC DNA]</scope>
</reference>
<dbReference type="RefSeq" id="YP_529718.1">
    <property type="nucleotide sequence ID" value="NC_007921.1"/>
</dbReference>
<dbReference type="EMBL" id="DQ123841">
    <property type="protein sequence ID" value="AAZ38214.1"/>
    <property type="molecule type" value="Genomic_DNA"/>
</dbReference>